<dbReference type="AlphaFoldDB" id="A0AAD4BKZ3"/>
<organism evidence="3 4">
    <name type="scientific">Boletus edulis BED1</name>
    <dbReference type="NCBI Taxonomy" id="1328754"/>
    <lineage>
        <taxon>Eukaryota</taxon>
        <taxon>Fungi</taxon>
        <taxon>Dikarya</taxon>
        <taxon>Basidiomycota</taxon>
        <taxon>Agaricomycotina</taxon>
        <taxon>Agaricomycetes</taxon>
        <taxon>Agaricomycetidae</taxon>
        <taxon>Boletales</taxon>
        <taxon>Boletineae</taxon>
        <taxon>Boletaceae</taxon>
        <taxon>Boletoideae</taxon>
        <taxon>Boletus</taxon>
    </lineage>
</organism>
<name>A0AAD4BKZ3_BOLED</name>
<evidence type="ECO:0000313" key="4">
    <source>
        <dbReference type="Proteomes" id="UP001194468"/>
    </source>
</evidence>
<reference evidence="3" key="1">
    <citation type="submission" date="2019-10" db="EMBL/GenBank/DDBJ databases">
        <authorList>
            <consortium name="DOE Joint Genome Institute"/>
            <person name="Kuo A."/>
            <person name="Miyauchi S."/>
            <person name="Kiss E."/>
            <person name="Drula E."/>
            <person name="Kohler A."/>
            <person name="Sanchez-Garcia M."/>
            <person name="Andreopoulos B."/>
            <person name="Barry K.W."/>
            <person name="Bonito G."/>
            <person name="Buee M."/>
            <person name="Carver A."/>
            <person name="Chen C."/>
            <person name="Cichocki N."/>
            <person name="Clum A."/>
            <person name="Culley D."/>
            <person name="Crous P.W."/>
            <person name="Fauchery L."/>
            <person name="Girlanda M."/>
            <person name="Hayes R."/>
            <person name="Keri Z."/>
            <person name="LaButti K."/>
            <person name="Lipzen A."/>
            <person name="Lombard V."/>
            <person name="Magnuson J."/>
            <person name="Maillard F."/>
            <person name="Morin E."/>
            <person name="Murat C."/>
            <person name="Nolan M."/>
            <person name="Ohm R."/>
            <person name="Pangilinan J."/>
            <person name="Pereira M."/>
            <person name="Perotto S."/>
            <person name="Peter M."/>
            <person name="Riley R."/>
            <person name="Sitrit Y."/>
            <person name="Stielow B."/>
            <person name="Szollosi G."/>
            <person name="Zifcakova L."/>
            <person name="Stursova M."/>
            <person name="Spatafora J.W."/>
            <person name="Tedersoo L."/>
            <person name="Vaario L.-M."/>
            <person name="Yamada A."/>
            <person name="Yan M."/>
            <person name="Wang P."/>
            <person name="Xu J."/>
            <person name="Bruns T."/>
            <person name="Baldrian P."/>
            <person name="Vilgalys R."/>
            <person name="Henrissat B."/>
            <person name="Grigoriev I.V."/>
            <person name="Hibbett D."/>
            <person name="Nagy L.G."/>
            <person name="Martin F.M."/>
        </authorList>
    </citation>
    <scope>NUCLEOTIDE SEQUENCE</scope>
    <source>
        <strain evidence="3">BED1</strain>
    </source>
</reference>
<dbReference type="Pfam" id="PF20722">
    <property type="entry name" value="DUF6830"/>
    <property type="match status" value="1"/>
</dbReference>
<dbReference type="InterPro" id="IPR049233">
    <property type="entry name" value="DUF6830"/>
</dbReference>
<comment type="caution">
    <text evidence="3">The sequence shown here is derived from an EMBL/GenBank/DDBJ whole genome shotgun (WGS) entry which is preliminary data.</text>
</comment>
<evidence type="ECO:0000256" key="1">
    <source>
        <dbReference type="SAM" id="MobiDB-lite"/>
    </source>
</evidence>
<feature type="domain" description="DUF6830" evidence="2">
    <location>
        <begin position="687"/>
        <end position="843"/>
    </location>
</feature>
<keyword evidence="4" id="KW-1185">Reference proteome</keyword>
<protein>
    <recommendedName>
        <fullName evidence="2">DUF6830 domain-containing protein</fullName>
    </recommendedName>
</protein>
<dbReference type="EMBL" id="WHUW01000034">
    <property type="protein sequence ID" value="KAF8433355.1"/>
    <property type="molecule type" value="Genomic_DNA"/>
</dbReference>
<dbReference type="Proteomes" id="UP001194468">
    <property type="component" value="Unassembled WGS sequence"/>
</dbReference>
<feature type="region of interest" description="Disordered" evidence="1">
    <location>
        <begin position="42"/>
        <end position="64"/>
    </location>
</feature>
<evidence type="ECO:0000313" key="3">
    <source>
        <dbReference type="EMBL" id="KAF8433355.1"/>
    </source>
</evidence>
<dbReference type="InterPro" id="IPR041078">
    <property type="entry name" value="Plavaka"/>
</dbReference>
<gene>
    <name evidence="3" type="ORF">L210DRAFT_3411918</name>
</gene>
<proteinExistence type="predicted"/>
<accession>A0AAD4BKZ3</accession>
<dbReference type="Pfam" id="PF18759">
    <property type="entry name" value="Plavaka"/>
    <property type="match status" value="1"/>
</dbReference>
<evidence type="ECO:0000259" key="2">
    <source>
        <dbReference type="Pfam" id="PF20722"/>
    </source>
</evidence>
<reference evidence="3" key="2">
    <citation type="journal article" date="2020" name="Nat. Commun.">
        <title>Large-scale genome sequencing of mycorrhizal fungi provides insights into the early evolution of symbiotic traits.</title>
        <authorList>
            <person name="Miyauchi S."/>
            <person name="Kiss E."/>
            <person name="Kuo A."/>
            <person name="Drula E."/>
            <person name="Kohler A."/>
            <person name="Sanchez-Garcia M."/>
            <person name="Morin E."/>
            <person name="Andreopoulos B."/>
            <person name="Barry K.W."/>
            <person name="Bonito G."/>
            <person name="Buee M."/>
            <person name="Carver A."/>
            <person name="Chen C."/>
            <person name="Cichocki N."/>
            <person name="Clum A."/>
            <person name="Culley D."/>
            <person name="Crous P.W."/>
            <person name="Fauchery L."/>
            <person name="Girlanda M."/>
            <person name="Hayes R.D."/>
            <person name="Keri Z."/>
            <person name="LaButti K."/>
            <person name="Lipzen A."/>
            <person name="Lombard V."/>
            <person name="Magnuson J."/>
            <person name="Maillard F."/>
            <person name="Murat C."/>
            <person name="Nolan M."/>
            <person name="Ohm R.A."/>
            <person name="Pangilinan J."/>
            <person name="Pereira M.F."/>
            <person name="Perotto S."/>
            <person name="Peter M."/>
            <person name="Pfister S."/>
            <person name="Riley R."/>
            <person name="Sitrit Y."/>
            <person name="Stielow J.B."/>
            <person name="Szollosi G."/>
            <person name="Zifcakova L."/>
            <person name="Stursova M."/>
            <person name="Spatafora J.W."/>
            <person name="Tedersoo L."/>
            <person name="Vaario L.M."/>
            <person name="Yamada A."/>
            <person name="Yan M."/>
            <person name="Wang P."/>
            <person name="Xu J."/>
            <person name="Bruns T."/>
            <person name="Baldrian P."/>
            <person name="Vilgalys R."/>
            <person name="Dunand C."/>
            <person name="Henrissat B."/>
            <person name="Grigoriev I.V."/>
            <person name="Hibbett D."/>
            <person name="Nagy L.G."/>
            <person name="Martin F.M."/>
        </authorList>
    </citation>
    <scope>NUCLEOTIDE SEQUENCE</scope>
    <source>
        <strain evidence="3">BED1</strain>
    </source>
</reference>
<sequence length="958" mass="107699">MPICPKCLKNFPTDRAVTFHRAQPRSACNALDWNTELVSAAPQAAEEQVEHEKEGNDVSPSSPYEFHSDFGPDLGWDGAPYHDPAEDRCSASPPLPAPVDPFGRVVDTFPGTSVTFELGETFLSRFDSDPYAVYWKTNLYYPFASLDEWKMASFLSTSSQLSMSAIDRFLSLQAAKKMSLSFHTAKELRSRVELLPSGPRWQFQIVPTTHETKQPVHLYFCDALECIESLFSHPYFANKMDFSPYRLFTTAERLVRVYTEYMSSDGAWDNQTKIPAGATLCGAILSSDKTNITNMCGGRVAHPLLISLANIKMSVRNKGSSHAFLLLALMPIAKFIHPNSRMHGVLDARLFHQCLDIILKPLKQAARIGRMMADPCHPPRTAATTLNQLVTIDCDVADVAEYFTACEEFRLSGVSHPFFRDWPLARPSQFITPEGLHEWHREFWDHDIRWCMQALGVDELNFRFSILPRITSLRHFSSGITNLKQVGGRAQRDMQQFIVVVIAGATDPDVIIAVRALMEFRYHSQSTAITSITRDKIKAALQENVGFLMHKQAIIENGFRRGSKSKAILKHWHIPKIELMQSVAPSIEWVGSLLQWSADTTEHAHIEVVKEPALTTNNHNYDAQICRCLDRYEKCWLFDTALALHTVVVPDGEGPDVDAQGDSESEDYNDTGNLLDDIWALRRQASNFFDIATRLSFSPPGAVPTPPRIFIAGSTAIHLNYDASRKHVPIDDVAEMFDLPDLRGALADYLLREESFPQSLHTFGGQRRSPPDAYLPFKGLHVWYKVRLQQRVYHDPSMVASTFTVNAHPPDPTWKYGRYNAAIMNIDNQWKWPSSGLRGHAAVIVRLIMCPAAPKGSGGVGPHSDRFLMYAQRLDIVPQGNSAVERTTGLPVLKRATRASGSLLGELFPVDQLRSFAHIVPRFGQKADNRLSSTNCVHSSQSFFLNTYFDKDFFYATN</sequence>